<keyword evidence="1" id="KW-0813">Transport</keyword>
<dbReference type="GO" id="GO:0016887">
    <property type="term" value="F:ATP hydrolysis activity"/>
    <property type="evidence" value="ECO:0007669"/>
    <property type="project" value="InterPro"/>
</dbReference>
<dbReference type="InterPro" id="IPR003439">
    <property type="entry name" value="ABC_transporter-like_ATP-bd"/>
</dbReference>
<proteinExistence type="predicted"/>
<reference evidence="5 6" key="1">
    <citation type="submission" date="2020-02" db="EMBL/GenBank/DDBJ databases">
        <title>Aliifodinibius halophilus 2W32, complete genome.</title>
        <authorList>
            <person name="Li Y."/>
            <person name="Wu S."/>
        </authorList>
    </citation>
    <scope>NUCLEOTIDE SEQUENCE [LARGE SCALE GENOMIC DNA]</scope>
    <source>
        <strain evidence="5 6">2W32</strain>
    </source>
</reference>
<protein>
    <submittedName>
        <fullName evidence="5">ABC transporter ATP-binding protein</fullName>
    </submittedName>
</protein>
<dbReference type="PANTHER" id="PTHR42939:SF1">
    <property type="entry name" value="ABC TRANSPORTER ATP-BINDING PROTEIN ALBC-RELATED"/>
    <property type="match status" value="1"/>
</dbReference>
<evidence type="ECO:0000256" key="1">
    <source>
        <dbReference type="ARBA" id="ARBA00022448"/>
    </source>
</evidence>
<evidence type="ECO:0000256" key="2">
    <source>
        <dbReference type="ARBA" id="ARBA00022741"/>
    </source>
</evidence>
<dbReference type="EMBL" id="JAALLS010000002">
    <property type="protein sequence ID" value="NGP87129.1"/>
    <property type="molecule type" value="Genomic_DNA"/>
</dbReference>
<keyword evidence="3 5" id="KW-0067">ATP-binding</keyword>
<comment type="caution">
    <text evidence="5">The sequence shown here is derived from an EMBL/GenBank/DDBJ whole genome shotgun (WGS) entry which is preliminary data.</text>
</comment>
<dbReference type="GO" id="GO:0005524">
    <property type="term" value="F:ATP binding"/>
    <property type="evidence" value="ECO:0007669"/>
    <property type="project" value="UniProtKB-KW"/>
</dbReference>
<name>A0A6M1SZR5_9BACT</name>
<dbReference type="AlphaFoldDB" id="A0A6M1SZR5"/>
<dbReference type="Proteomes" id="UP000479132">
    <property type="component" value="Unassembled WGS sequence"/>
</dbReference>
<dbReference type="CDD" id="cd03230">
    <property type="entry name" value="ABC_DR_subfamily_A"/>
    <property type="match status" value="1"/>
</dbReference>
<gene>
    <name evidence="5" type="ORF">G3569_02080</name>
</gene>
<keyword evidence="6" id="KW-1185">Reference proteome</keyword>
<evidence type="ECO:0000313" key="5">
    <source>
        <dbReference type="EMBL" id="NGP87129.1"/>
    </source>
</evidence>
<dbReference type="Pfam" id="PF00005">
    <property type="entry name" value="ABC_tran"/>
    <property type="match status" value="1"/>
</dbReference>
<dbReference type="InterPro" id="IPR003593">
    <property type="entry name" value="AAA+_ATPase"/>
</dbReference>
<dbReference type="Gene3D" id="3.40.50.300">
    <property type="entry name" value="P-loop containing nucleotide triphosphate hydrolases"/>
    <property type="match status" value="1"/>
</dbReference>
<dbReference type="InterPro" id="IPR051782">
    <property type="entry name" value="ABC_Transporter_VariousFunc"/>
</dbReference>
<dbReference type="InterPro" id="IPR027417">
    <property type="entry name" value="P-loop_NTPase"/>
</dbReference>
<accession>A0A6M1SZR5</accession>
<keyword evidence="2" id="KW-0547">Nucleotide-binding</keyword>
<organism evidence="5 6">
    <name type="scientific">Fodinibius halophilus</name>
    <dbReference type="NCBI Taxonomy" id="1736908"/>
    <lineage>
        <taxon>Bacteria</taxon>
        <taxon>Pseudomonadati</taxon>
        <taxon>Balneolota</taxon>
        <taxon>Balneolia</taxon>
        <taxon>Balneolales</taxon>
        <taxon>Balneolaceae</taxon>
        <taxon>Fodinibius</taxon>
    </lineage>
</organism>
<evidence type="ECO:0000256" key="3">
    <source>
        <dbReference type="ARBA" id="ARBA00022840"/>
    </source>
</evidence>
<dbReference type="PROSITE" id="PS50893">
    <property type="entry name" value="ABC_TRANSPORTER_2"/>
    <property type="match status" value="1"/>
</dbReference>
<dbReference type="InterPro" id="IPR017871">
    <property type="entry name" value="ABC_transporter-like_CS"/>
</dbReference>
<dbReference type="RefSeq" id="WP_165265608.1">
    <property type="nucleotide sequence ID" value="NZ_JAALLS010000002.1"/>
</dbReference>
<dbReference type="PROSITE" id="PS00211">
    <property type="entry name" value="ABC_TRANSPORTER_1"/>
    <property type="match status" value="1"/>
</dbReference>
<dbReference type="SUPFAM" id="SSF52540">
    <property type="entry name" value="P-loop containing nucleoside triphosphate hydrolases"/>
    <property type="match status" value="1"/>
</dbReference>
<evidence type="ECO:0000313" key="6">
    <source>
        <dbReference type="Proteomes" id="UP000479132"/>
    </source>
</evidence>
<feature type="domain" description="ABC transporter" evidence="4">
    <location>
        <begin position="2"/>
        <end position="230"/>
    </location>
</feature>
<dbReference type="PANTHER" id="PTHR42939">
    <property type="entry name" value="ABC TRANSPORTER ATP-BINDING PROTEIN ALBC-RELATED"/>
    <property type="match status" value="1"/>
</dbReference>
<dbReference type="SMART" id="SM00382">
    <property type="entry name" value="AAA"/>
    <property type="match status" value="1"/>
</dbReference>
<sequence length="232" mass="26612">MIQIEHLKKVYNNEKVLDIPQLVIPRAECFGLVGNNGAGKTTLFRLILDLIRPSEGTVFLEGDNVRNTEEWKNNVGAYLDEHMLLTYLTASEYFDTLRSIYGLSQRDLELHLQKFEELFNGEIIDNAKYIRDLSKGNLKKVGIAAAMLGNKNVVILDEPFENLDPSSQSRLKKLITKEKQQNQVTYLISSHDLVHVTDVCNRIVILEKGIIKKDLNADKQQMTEELDEYFRV</sequence>
<evidence type="ECO:0000259" key="4">
    <source>
        <dbReference type="PROSITE" id="PS50893"/>
    </source>
</evidence>